<sequence>MEDKPPKRKLSAGTWINLLFGGWLSWTGWTLLLGGLILNTLLIPKIDLTFMHANREAIAVMGYILDVKVVYYLGKKRNKKAVYATEWYAISESGKRLEGTSYIKGEQPRRGDDVRIVAPLGHDENARSRAVSPGHCRRVGWC</sequence>
<feature type="transmembrane region" description="Helical" evidence="1">
    <location>
        <begin position="12"/>
        <end position="37"/>
    </location>
</feature>
<keyword evidence="1" id="KW-0812">Transmembrane</keyword>
<reference evidence="3" key="1">
    <citation type="journal article" date="2019" name="Int. J. Syst. Evol. Microbiol.">
        <title>The Global Catalogue of Microorganisms (GCM) 10K type strain sequencing project: providing services to taxonomists for standard genome sequencing and annotation.</title>
        <authorList>
            <consortium name="The Broad Institute Genomics Platform"/>
            <consortium name="The Broad Institute Genome Sequencing Center for Infectious Disease"/>
            <person name="Wu L."/>
            <person name="Ma J."/>
        </authorList>
    </citation>
    <scope>NUCLEOTIDE SEQUENCE [LARGE SCALE GENOMIC DNA]</scope>
    <source>
        <strain evidence="3">IBRC-M 10987</strain>
    </source>
</reference>
<evidence type="ECO:0008006" key="4">
    <source>
        <dbReference type="Google" id="ProtNLM"/>
    </source>
</evidence>
<evidence type="ECO:0000256" key="1">
    <source>
        <dbReference type="SAM" id="Phobius"/>
    </source>
</evidence>
<keyword evidence="1" id="KW-0472">Membrane</keyword>
<name>A0ABV8JYE6_9BACL</name>
<protein>
    <recommendedName>
        <fullName evidence="4">DUF3592 domain-containing protein</fullName>
    </recommendedName>
</protein>
<organism evidence="2 3">
    <name type="scientific">Paenibacillus xanthanilyticus</name>
    <dbReference type="NCBI Taxonomy" id="1783531"/>
    <lineage>
        <taxon>Bacteria</taxon>
        <taxon>Bacillati</taxon>
        <taxon>Bacillota</taxon>
        <taxon>Bacilli</taxon>
        <taxon>Bacillales</taxon>
        <taxon>Paenibacillaceae</taxon>
        <taxon>Paenibacillus</taxon>
    </lineage>
</organism>
<dbReference type="EMBL" id="JBHSAM010000020">
    <property type="protein sequence ID" value="MFC4099570.1"/>
    <property type="molecule type" value="Genomic_DNA"/>
</dbReference>
<proteinExistence type="predicted"/>
<keyword evidence="1" id="KW-1133">Transmembrane helix</keyword>
<feature type="transmembrane region" description="Helical" evidence="1">
    <location>
        <begin position="57"/>
        <end position="74"/>
    </location>
</feature>
<evidence type="ECO:0000313" key="2">
    <source>
        <dbReference type="EMBL" id="MFC4099570.1"/>
    </source>
</evidence>
<keyword evidence="3" id="KW-1185">Reference proteome</keyword>
<gene>
    <name evidence="2" type="ORF">ACFOZ8_07870</name>
</gene>
<dbReference type="RefSeq" id="WP_377718263.1">
    <property type="nucleotide sequence ID" value="NZ_JBHSAM010000020.1"/>
</dbReference>
<evidence type="ECO:0000313" key="3">
    <source>
        <dbReference type="Proteomes" id="UP001595715"/>
    </source>
</evidence>
<dbReference type="Proteomes" id="UP001595715">
    <property type="component" value="Unassembled WGS sequence"/>
</dbReference>
<comment type="caution">
    <text evidence="2">The sequence shown here is derived from an EMBL/GenBank/DDBJ whole genome shotgun (WGS) entry which is preliminary data.</text>
</comment>
<accession>A0ABV8JYE6</accession>